<dbReference type="RefSeq" id="XP_018237359.1">
    <property type="nucleotide sequence ID" value="XM_018398642.1"/>
</dbReference>
<protein>
    <submittedName>
        <fullName evidence="1">Uncharacterized protein</fullName>
    </submittedName>
</protein>
<name>A0A0J9UIQ3_FUSO4</name>
<gene>
    <name evidence="1" type="ORF">FOXG_18528</name>
</gene>
<reference evidence="1" key="2">
    <citation type="journal article" date="2010" name="Nature">
        <title>Comparative genomics reveals mobile pathogenicity chromosomes in Fusarium.</title>
        <authorList>
            <person name="Ma L.J."/>
            <person name="van der Does H.C."/>
            <person name="Borkovich K.A."/>
            <person name="Coleman J.J."/>
            <person name="Daboussi M.J."/>
            <person name="Di Pietro A."/>
            <person name="Dufresne M."/>
            <person name="Freitag M."/>
            <person name="Grabherr M."/>
            <person name="Henrissat B."/>
            <person name="Houterman P.M."/>
            <person name="Kang S."/>
            <person name="Shim W.B."/>
            <person name="Woloshuk C."/>
            <person name="Xie X."/>
            <person name="Xu J.R."/>
            <person name="Antoniw J."/>
            <person name="Baker S.E."/>
            <person name="Bluhm B.H."/>
            <person name="Breakspear A."/>
            <person name="Brown D.W."/>
            <person name="Butchko R.A."/>
            <person name="Chapman S."/>
            <person name="Coulson R."/>
            <person name="Coutinho P.M."/>
            <person name="Danchin E.G."/>
            <person name="Diener A."/>
            <person name="Gale L.R."/>
            <person name="Gardiner D.M."/>
            <person name="Goff S."/>
            <person name="Hammond-Kosack K.E."/>
            <person name="Hilburn K."/>
            <person name="Hua-Van A."/>
            <person name="Jonkers W."/>
            <person name="Kazan K."/>
            <person name="Kodira C.D."/>
            <person name="Koehrsen M."/>
            <person name="Kumar L."/>
            <person name="Lee Y.H."/>
            <person name="Li L."/>
            <person name="Manners J.M."/>
            <person name="Miranda-Saavedra D."/>
            <person name="Mukherjee M."/>
            <person name="Park G."/>
            <person name="Park J."/>
            <person name="Park S.Y."/>
            <person name="Proctor R.H."/>
            <person name="Regev A."/>
            <person name="Ruiz-Roldan M.C."/>
            <person name="Sain D."/>
            <person name="Sakthikumar S."/>
            <person name="Sykes S."/>
            <person name="Schwartz D.C."/>
            <person name="Turgeon B.G."/>
            <person name="Wapinski I."/>
            <person name="Yoder O."/>
            <person name="Young S."/>
            <person name="Zeng Q."/>
            <person name="Zhou S."/>
            <person name="Galagan J."/>
            <person name="Cuomo C.A."/>
            <person name="Kistler H.C."/>
            <person name="Rep M."/>
        </authorList>
    </citation>
    <scope>NUCLEOTIDE SEQUENCE [LARGE SCALE GENOMIC DNA]</scope>
    <source>
        <strain evidence="1">4287</strain>
    </source>
</reference>
<dbReference type="KEGG" id="fox:FOXG_18528"/>
<proteinExistence type="predicted"/>
<dbReference type="AlphaFoldDB" id="A0A0J9UIQ3"/>
<dbReference type="GeneID" id="28959234"/>
<evidence type="ECO:0000313" key="1">
    <source>
        <dbReference type="EMBL" id="KNA99313.1"/>
    </source>
</evidence>
<dbReference type="VEuPathDB" id="FungiDB:FOXG_18528"/>
<accession>A0A0J9UIQ3</accession>
<sequence length="119" mass="13832">MFNSQHVYTLRPDQLQYTYLVIMPTVYSTLMIHNQGFTQIGTSNQHFQLHFRMYACMFNTESKPHPIHTIHTIPVLTLTSRYTRKVPVILNHTRSTLPMIPTSFRTHPAAKLVLKHGKA</sequence>
<reference evidence="1" key="1">
    <citation type="submission" date="2007-04" db="EMBL/GenBank/DDBJ databases">
        <authorList>
            <consortium name="The Broad Institute Genome Sequencing Platform"/>
            <person name="Birren B."/>
            <person name="Lander E."/>
            <person name="Galagan J."/>
            <person name="Nusbaum C."/>
            <person name="Devon K."/>
            <person name="Ma L.-J."/>
            <person name="Jaffe D."/>
            <person name="Butler J."/>
            <person name="Alvarez P."/>
            <person name="Gnerre S."/>
            <person name="Grabherr M."/>
            <person name="Kleber M."/>
            <person name="Mauceli E."/>
            <person name="Brockman W."/>
            <person name="MacCallum I.A."/>
            <person name="Young S."/>
            <person name="LaButti K."/>
            <person name="DeCaprio D."/>
            <person name="Crawford M."/>
            <person name="Koehrsen M."/>
            <person name="Engels R."/>
            <person name="Montgomery P."/>
            <person name="Pearson M."/>
            <person name="Howarth C."/>
            <person name="Larson L."/>
            <person name="White J."/>
            <person name="O'Leary S."/>
            <person name="Kodira C."/>
            <person name="Zeng Q."/>
            <person name="Yandava C."/>
            <person name="Alvarado L."/>
            <person name="Kistler C."/>
            <person name="Shim W.-B."/>
            <person name="Kang S."/>
            <person name="Woloshuk C."/>
        </authorList>
    </citation>
    <scope>NUCLEOTIDE SEQUENCE</scope>
    <source>
        <strain evidence="1">4287</strain>
    </source>
</reference>
<dbReference type="EMBL" id="DS231698">
    <property type="protein sequence ID" value="KNA99313.1"/>
    <property type="molecule type" value="Genomic_DNA"/>
</dbReference>
<evidence type="ECO:0000313" key="2">
    <source>
        <dbReference type="Proteomes" id="UP000009097"/>
    </source>
</evidence>
<organism evidence="1 2">
    <name type="scientific">Fusarium oxysporum f. sp. lycopersici (strain 4287 / CBS 123668 / FGSC 9935 / NRRL 34936)</name>
    <name type="common">Fusarium vascular wilt of tomato</name>
    <dbReference type="NCBI Taxonomy" id="426428"/>
    <lineage>
        <taxon>Eukaryota</taxon>
        <taxon>Fungi</taxon>
        <taxon>Dikarya</taxon>
        <taxon>Ascomycota</taxon>
        <taxon>Pezizomycotina</taxon>
        <taxon>Sordariomycetes</taxon>
        <taxon>Hypocreomycetidae</taxon>
        <taxon>Hypocreales</taxon>
        <taxon>Nectriaceae</taxon>
        <taxon>Fusarium</taxon>
        <taxon>Fusarium oxysporum species complex</taxon>
    </lineage>
</organism>
<dbReference type="Proteomes" id="UP000009097">
    <property type="component" value="Unassembled WGS sequence"/>
</dbReference>